<feature type="active site" description="Nucleophile" evidence="5">
    <location>
        <position position="55"/>
    </location>
</feature>
<evidence type="ECO:0000256" key="3">
    <source>
        <dbReference type="ARBA" id="ARBA00022694"/>
    </source>
</evidence>
<dbReference type="InterPro" id="IPR020103">
    <property type="entry name" value="PsdUridine_synth_cat_dom_sf"/>
</dbReference>
<dbReference type="STRING" id="1391654.AKJ09_08843"/>
<dbReference type="AlphaFoldDB" id="A0A0K1Q9U1"/>
<evidence type="ECO:0000256" key="4">
    <source>
        <dbReference type="ARBA" id="ARBA00023235"/>
    </source>
</evidence>
<dbReference type="NCBIfam" id="TIGR00431">
    <property type="entry name" value="TruB"/>
    <property type="match status" value="1"/>
</dbReference>
<dbReference type="InterPro" id="IPR032819">
    <property type="entry name" value="TruB_C"/>
</dbReference>
<dbReference type="InterPro" id="IPR002501">
    <property type="entry name" value="PsdUridine_synth_N"/>
</dbReference>
<dbReference type="Gene3D" id="3.30.2350.10">
    <property type="entry name" value="Pseudouridine synthase"/>
    <property type="match status" value="1"/>
</dbReference>
<dbReference type="GO" id="GO:0031119">
    <property type="term" value="P:tRNA pseudouridine synthesis"/>
    <property type="evidence" value="ECO:0007669"/>
    <property type="project" value="UniProtKB-UniRule"/>
</dbReference>
<comment type="similarity">
    <text evidence="2 5">Belongs to the pseudouridine synthase TruB family. Type 1 subfamily.</text>
</comment>
<dbReference type="PANTHER" id="PTHR13767:SF2">
    <property type="entry name" value="PSEUDOURIDYLATE SYNTHASE TRUB1"/>
    <property type="match status" value="1"/>
</dbReference>
<comment type="catalytic activity">
    <reaction evidence="1 5">
        <text>uridine(55) in tRNA = pseudouridine(55) in tRNA</text>
        <dbReference type="Rhea" id="RHEA:42532"/>
        <dbReference type="Rhea" id="RHEA-COMP:10101"/>
        <dbReference type="Rhea" id="RHEA-COMP:10102"/>
        <dbReference type="ChEBI" id="CHEBI:65314"/>
        <dbReference type="ChEBI" id="CHEBI:65315"/>
        <dbReference type="EC" id="5.4.99.25"/>
    </reaction>
</comment>
<evidence type="ECO:0000256" key="2">
    <source>
        <dbReference type="ARBA" id="ARBA00005642"/>
    </source>
</evidence>
<dbReference type="PANTHER" id="PTHR13767">
    <property type="entry name" value="TRNA-PSEUDOURIDINE SYNTHASE"/>
    <property type="match status" value="1"/>
</dbReference>
<dbReference type="InterPro" id="IPR036974">
    <property type="entry name" value="PUA_sf"/>
</dbReference>
<dbReference type="HAMAP" id="MF_01080">
    <property type="entry name" value="TruB_bact"/>
    <property type="match status" value="1"/>
</dbReference>
<protein>
    <recommendedName>
        <fullName evidence="5">tRNA pseudouridine synthase B</fullName>
        <ecNumber evidence="5">5.4.99.25</ecNumber>
    </recommendedName>
    <alternativeName>
        <fullName evidence="5">tRNA pseudouridine(55) synthase</fullName>
        <shortName evidence="5">Psi55 synthase</shortName>
    </alternativeName>
    <alternativeName>
        <fullName evidence="5">tRNA pseudouridylate synthase</fullName>
    </alternativeName>
    <alternativeName>
        <fullName evidence="5">tRNA-uridine isomerase</fullName>
    </alternativeName>
</protein>
<evidence type="ECO:0000259" key="7">
    <source>
        <dbReference type="Pfam" id="PF16198"/>
    </source>
</evidence>
<dbReference type="Pfam" id="PF16198">
    <property type="entry name" value="TruB_C_2"/>
    <property type="match status" value="1"/>
</dbReference>
<dbReference type="Proteomes" id="UP000064967">
    <property type="component" value="Chromosome"/>
</dbReference>
<evidence type="ECO:0000259" key="6">
    <source>
        <dbReference type="Pfam" id="PF01509"/>
    </source>
</evidence>
<proteinExistence type="inferred from homology"/>
<organism evidence="8 9">
    <name type="scientific">Labilithrix luteola</name>
    <dbReference type="NCBI Taxonomy" id="1391654"/>
    <lineage>
        <taxon>Bacteria</taxon>
        <taxon>Pseudomonadati</taxon>
        <taxon>Myxococcota</taxon>
        <taxon>Polyangia</taxon>
        <taxon>Polyangiales</taxon>
        <taxon>Labilitrichaceae</taxon>
        <taxon>Labilithrix</taxon>
    </lineage>
</organism>
<dbReference type="GO" id="GO:0003723">
    <property type="term" value="F:RNA binding"/>
    <property type="evidence" value="ECO:0007669"/>
    <property type="project" value="InterPro"/>
</dbReference>
<evidence type="ECO:0000313" key="8">
    <source>
        <dbReference type="EMBL" id="AKV02180.1"/>
    </source>
</evidence>
<evidence type="ECO:0000313" key="9">
    <source>
        <dbReference type="Proteomes" id="UP000064967"/>
    </source>
</evidence>
<dbReference type="CDD" id="cd02573">
    <property type="entry name" value="PseudoU_synth_EcTruB"/>
    <property type="match status" value="1"/>
</dbReference>
<feature type="domain" description="tRNA pseudouridylate synthase B C-terminal" evidence="7">
    <location>
        <begin position="205"/>
        <end position="271"/>
    </location>
</feature>
<reference evidence="8 9" key="1">
    <citation type="submission" date="2015-08" db="EMBL/GenBank/DDBJ databases">
        <authorList>
            <person name="Babu N.S."/>
            <person name="Beckwith C.J."/>
            <person name="Beseler K.G."/>
            <person name="Brison A."/>
            <person name="Carone J.V."/>
            <person name="Caskin T.P."/>
            <person name="Diamond M."/>
            <person name="Durham M.E."/>
            <person name="Foxe J.M."/>
            <person name="Go M."/>
            <person name="Henderson B.A."/>
            <person name="Jones I.B."/>
            <person name="McGettigan J.A."/>
            <person name="Micheletti S.J."/>
            <person name="Nasrallah M.E."/>
            <person name="Ortiz D."/>
            <person name="Piller C.R."/>
            <person name="Privatt S.R."/>
            <person name="Schneider S.L."/>
            <person name="Sharp S."/>
            <person name="Smith T.C."/>
            <person name="Stanton J.D."/>
            <person name="Ullery H.E."/>
            <person name="Wilson R.J."/>
            <person name="Serrano M.G."/>
            <person name="Buck G."/>
            <person name="Lee V."/>
            <person name="Wang Y."/>
            <person name="Carvalho R."/>
            <person name="Voegtly L."/>
            <person name="Shi R."/>
            <person name="Duckworth R."/>
            <person name="Johnson A."/>
            <person name="Loviza R."/>
            <person name="Walstead R."/>
            <person name="Shah Z."/>
            <person name="Kiflezghi M."/>
            <person name="Wade K."/>
            <person name="Ball S.L."/>
            <person name="Bradley K.W."/>
            <person name="Asai D.J."/>
            <person name="Bowman C.A."/>
            <person name="Russell D.A."/>
            <person name="Pope W.H."/>
            <person name="Jacobs-Sera D."/>
            <person name="Hendrix R.W."/>
            <person name="Hatfull G.F."/>
        </authorList>
    </citation>
    <scope>NUCLEOTIDE SEQUENCE [LARGE SCALE GENOMIC DNA]</scope>
    <source>
        <strain evidence="8 9">DSM 27648</strain>
    </source>
</reference>
<keyword evidence="9" id="KW-1185">Reference proteome</keyword>
<gene>
    <name evidence="5" type="primary">truB</name>
    <name evidence="8" type="ORF">AKJ09_08843</name>
</gene>
<dbReference type="Pfam" id="PF01509">
    <property type="entry name" value="TruB_N"/>
    <property type="match status" value="1"/>
</dbReference>
<evidence type="ECO:0000256" key="1">
    <source>
        <dbReference type="ARBA" id="ARBA00000385"/>
    </source>
</evidence>
<dbReference type="PATRIC" id="fig|1391654.3.peg.8955"/>
<accession>A0A0K1Q9U1</accession>
<keyword evidence="3 5" id="KW-0819">tRNA processing</keyword>
<sequence length="341" mass="35916">MTAGNELGGEEHGGATCTAGVLVVDKPKGPTSHDVVAVLRRALQTRQIGHCGTLDPMATGVLVVTVDEATKLVPYLTADDKAYETTVRLGVGTDSLDAEGQETARQDVSEELREALVSLERGEACPAAILDAIAIERARSEQVPPAFSAVRIGGERAHTMARRGEAPELAARPVALRSLEVRGGGIAPEPHLRLALDVTKGYFVRSLARDLSAGLGTVGHLTALRRTRSGGFTLDDALSLEGLWEKPTTKEAQLERRERLLARLLPMEQAVARAMPTLTLTDDGVRAARHGQRVRAADMSSSSGEAIVGTSAWLDASGKLVAIGEVSPEGSGQVLRGFVAG</sequence>
<dbReference type="GO" id="GO:0160148">
    <property type="term" value="F:tRNA pseudouridine(55) synthase activity"/>
    <property type="evidence" value="ECO:0007669"/>
    <property type="project" value="UniProtKB-EC"/>
</dbReference>
<dbReference type="EC" id="5.4.99.25" evidence="5"/>
<dbReference type="Gene3D" id="2.30.130.10">
    <property type="entry name" value="PUA domain"/>
    <property type="match status" value="1"/>
</dbReference>
<dbReference type="RefSeq" id="WP_146653134.1">
    <property type="nucleotide sequence ID" value="NZ_CP012333.1"/>
</dbReference>
<name>A0A0K1Q9U1_9BACT</name>
<dbReference type="KEGG" id="llu:AKJ09_08843"/>
<dbReference type="EMBL" id="CP012333">
    <property type="protein sequence ID" value="AKV02180.1"/>
    <property type="molecule type" value="Genomic_DNA"/>
</dbReference>
<dbReference type="SUPFAM" id="SSF55120">
    <property type="entry name" value="Pseudouridine synthase"/>
    <property type="match status" value="1"/>
</dbReference>
<comment type="function">
    <text evidence="5">Responsible for synthesis of pseudouridine from uracil-55 in the psi GC loop of transfer RNAs.</text>
</comment>
<evidence type="ECO:0000256" key="5">
    <source>
        <dbReference type="HAMAP-Rule" id="MF_01080"/>
    </source>
</evidence>
<dbReference type="InterPro" id="IPR014780">
    <property type="entry name" value="tRNA_psdUridine_synth_TruB"/>
</dbReference>
<dbReference type="GO" id="GO:1990481">
    <property type="term" value="P:mRNA pseudouridine synthesis"/>
    <property type="evidence" value="ECO:0007669"/>
    <property type="project" value="TreeGrafter"/>
</dbReference>
<keyword evidence="4 5" id="KW-0413">Isomerase</keyword>
<dbReference type="OrthoDB" id="9802309at2"/>
<feature type="domain" description="Pseudouridine synthase II N-terminal" evidence="6">
    <location>
        <begin position="40"/>
        <end position="203"/>
    </location>
</feature>